<dbReference type="Pfam" id="PF15977">
    <property type="entry name" value="HTH_46"/>
    <property type="match status" value="1"/>
</dbReference>
<organism evidence="2 3">
    <name type="scientific">Rahnella laticis</name>
    <dbReference type="NCBI Taxonomy" id="2787622"/>
    <lineage>
        <taxon>Bacteria</taxon>
        <taxon>Pseudomonadati</taxon>
        <taxon>Pseudomonadota</taxon>
        <taxon>Gammaproteobacteria</taxon>
        <taxon>Enterobacterales</taxon>
        <taxon>Yersiniaceae</taxon>
        <taxon>Rahnella</taxon>
    </lineage>
</organism>
<dbReference type="InterPro" id="IPR041687">
    <property type="entry name" value="HTH_46"/>
</dbReference>
<evidence type="ECO:0000313" key="2">
    <source>
        <dbReference type="EMBL" id="MBF7978831.1"/>
    </source>
</evidence>
<accession>A0ABS0E1Y3</accession>
<evidence type="ECO:0000259" key="1">
    <source>
        <dbReference type="Pfam" id="PF15977"/>
    </source>
</evidence>
<gene>
    <name evidence="2" type="ORF">IV433_05330</name>
</gene>
<sequence>MYDFSKVIEKSPPQLEFEDFFTSLKSLCAVRKGKPGQKFNLEQSDKRLCFILFSGTGLVKRVNDSLVLSTIHGPCIVGLQDIFHVKSDVQVSSTSEVEYSLVVASDLFSWAEEKGLWKNMCYMLMLSSTRFSEYQKETVGVSNYELICNLLYSLNKESFEIRATTTALEYIQTRSMLSRSGIMKTLSSLRIGGYITISKGLLIKINSLPKKF</sequence>
<feature type="domain" description="IprA winged helix-turn-helix" evidence="1">
    <location>
        <begin position="144"/>
        <end position="210"/>
    </location>
</feature>
<comment type="caution">
    <text evidence="2">The sequence shown here is derived from an EMBL/GenBank/DDBJ whole genome shotgun (WGS) entry which is preliminary data.</text>
</comment>
<evidence type="ECO:0000313" key="3">
    <source>
        <dbReference type="Proteomes" id="UP000636811"/>
    </source>
</evidence>
<name>A0ABS0E1Y3_9GAMM</name>
<dbReference type="EMBL" id="JADOBI010000002">
    <property type="protein sequence ID" value="MBF7978831.1"/>
    <property type="molecule type" value="Genomic_DNA"/>
</dbReference>
<proteinExistence type="predicted"/>
<dbReference type="RefSeq" id="WP_195813332.1">
    <property type="nucleotide sequence ID" value="NZ_JADOBI010000002.1"/>
</dbReference>
<keyword evidence="3" id="KW-1185">Reference proteome</keyword>
<dbReference type="Proteomes" id="UP000636811">
    <property type="component" value="Unassembled WGS sequence"/>
</dbReference>
<reference evidence="2 3" key="1">
    <citation type="submission" date="2020-11" db="EMBL/GenBank/DDBJ databases">
        <title>Taxonomic investigation of Rahnella strains.</title>
        <authorList>
            <person name="Lee S.D."/>
        </authorList>
    </citation>
    <scope>NUCLEOTIDE SEQUENCE [LARGE SCALE GENOMIC DNA]</scope>
    <source>
        <strain evidence="2 3">SAP-17</strain>
    </source>
</reference>
<protein>
    <submittedName>
        <fullName evidence="2">Helix-turn-helix domain-containing protein</fullName>
    </submittedName>
</protein>